<keyword evidence="1" id="KW-0472">Membrane</keyword>
<dbReference type="CTD" id="20200060"/>
<dbReference type="EMBL" id="KB097495">
    <property type="protein sequence ID" value="ESN96366.1"/>
    <property type="molecule type" value="Genomic_DNA"/>
</dbReference>
<dbReference type="InParanoid" id="T1EU10"/>
<proteinExistence type="predicted"/>
<name>T1EU10_HELRO</name>
<dbReference type="EMBL" id="AMQM01001384">
    <property type="status" value="NOT_ANNOTATED_CDS"/>
    <property type="molecule type" value="Genomic_DNA"/>
</dbReference>
<evidence type="ECO:0000313" key="3">
    <source>
        <dbReference type="EnsemblMetazoa" id="HelroP163421"/>
    </source>
</evidence>
<reference evidence="3" key="3">
    <citation type="submission" date="2015-06" db="UniProtKB">
        <authorList>
            <consortium name="EnsemblMetazoa"/>
        </authorList>
    </citation>
    <scope>IDENTIFICATION</scope>
</reference>
<keyword evidence="4" id="KW-1185">Reference proteome</keyword>
<dbReference type="KEGG" id="hro:HELRODRAFT_163421"/>
<gene>
    <name evidence="3" type="primary">20200060</name>
    <name evidence="2" type="ORF">HELRODRAFT_163421</name>
</gene>
<feature type="transmembrane region" description="Helical" evidence="1">
    <location>
        <begin position="214"/>
        <end position="232"/>
    </location>
</feature>
<dbReference type="HOGENOM" id="CLU_1191018_0_0_1"/>
<accession>T1EU10</accession>
<organism evidence="3 4">
    <name type="scientific">Helobdella robusta</name>
    <name type="common">Californian leech</name>
    <dbReference type="NCBI Taxonomy" id="6412"/>
    <lineage>
        <taxon>Eukaryota</taxon>
        <taxon>Metazoa</taxon>
        <taxon>Spiralia</taxon>
        <taxon>Lophotrochozoa</taxon>
        <taxon>Annelida</taxon>
        <taxon>Clitellata</taxon>
        <taxon>Hirudinea</taxon>
        <taxon>Rhynchobdellida</taxon>
        <taxon>Glossiphoniidae</taxon>
        <taxon>Helobdella</taxon>
    </lineage>
</organism>
<keyword evidence="1" id="KW-1133">Transmembrane helix</keyword>
<dbReference type="Proteomes" id="UP000015101">
    <property type="component" value="Unassembled WGS sequence"/>
</dbReference>
<dbReference type="AlphaFoldDB" id="T1EU10"/>
<reference evidence="4" key="1">
    <citation type="submission" date="2012-12" db="EMBL/GenBank/DDBJ databases">
        <authorList>
            <person name="Hellsten U."/>
            <person name="Grimwood J."/>
            <person name="Chapman J.A."/>
            <person name="Shapiro H."/>
            <person name="Aerts A."/>
            <person name="Otillar R.P."/>
            <person name="Terry A.Y."/>
            <person name="Boore J.L."/>
            <person name="Simakov O."/>
            <person name="Marletaz F."/>
            <person name="Cho S.-J."/>
            <person name="Edsinger-Gonzales E."/>
            <person name="Havlak P."/>
            <person name="Kuo D.-H."/>
            <person name="Larsson T."/>
            <person name="Lv J."/>
            <person name="Arendt D."/>
            <person name="Savage R."/>
            <person name="Osoegawa K."/>
            <person name="de Jong P."/>
            <person name="Lindberg D.R."/>
            <person name="Seaver E.C."/>
            <person name="Weisblat D.A."/>
            <person name="Putnam N.H."/>
            <person name="Grigoriev I.V."/>
            <person name="Rokhsar D.S."/>
        </authorList>
    </citation>
    <scope>NUCLEOTIDE SEQUENCE</scope>
</reference>
<sequence length="233" mass="26230">MGIVRLVKRDGKKLRDCLRRICKQKNVEYAINDNSENEEHINNINDNFNNDNNNNNNKNICNINNSKNHINNCGNINTDNISRVNNSNNNIIESTKSAINPATTSTTKAETTSHAITTRVTTPMKAVDENLYPTTTQRTDCCQLTAEKNFYEHDRKNDTIDICNGNDDDEREKDEDDVCDCAYVPILSSSHLTAILILKCLMMLFCLSNIPVGFAANPSLFIFSVFSHVSLYG</sequence>
<keyword evidence="1" id="KW-0812">Transmembrane</keyword>
<evidence type="ECO:0000313" key="2">
    <source>
        <dbReference type="EMBL" id="ESN96366.1"/>
    </source>
</evidence>
<dbReference type="RefSeq" id="XP_009025540.1">
    <property type="nucleotide sequence ID" value="XM_009027292.1"/>
</dbReference>
<protein>
    <submittedName>
        <fullName evidence="2 3">Uncharacterized protein</fullName>
    </submittedName>
</protein>
<reference evidence="2 4" key="2">
    <citation type="journal article" date="2013" name="Nature">
        <title>Insights into bilaterian evolution from three spiralian genomes.</title>
        <authorList>
            <person name="Simakov O."/>
            <person name="Marletaz F."/>
            <person name="Cho S.J."/>
            <person name="Edsinger-Gonzales E."/>
            <person name="Havlak P."/>
            <person name="Hellsten U."/>
            <person name="Kuo D.H."/>
            <person name="Larsson T."/>
            <person name="Lv J."/>
            <person name="Arendt D."/>
            <person name="Savage R."/>
            <person name="Osoegawa K."/>
            <person name="de Jong P."/>
            <person name="Grimwood J."/>
            <person name="Chapman J.A."/>
            <person name="Shapiro H."/>
            <person name="Aerts A."/>
            <person name="Otillar R.P."/>
            <person name="Terry A.Y."/>
            <person name="Boore J.L."/>
            <person name="Grigoriev I.V."/>
            <person name="Lindberg D.R."/>
            <person name="Seaver E.C."/>
            <person name="Weisblat D.A."/>
            <person name="Putnam N.H."/>
            <person name="Rokhsar D.S."/>
        </authorList>
    </citation>
    <scope>NUCLEOTIDE SEQUENCE</scope>
</reference>
<evidence type="ECO:0000313" key="4">
    <source>
        <dbReference type="Proteomes" id="UP000015101"/>
    </source>
</evidence>
<dbReference type="EnsemblMetazoa" id="HelroT163421">
    <property type="protein sequence ID" value="HelroP163421"/>
    <property type="gene ID" value="HelroG163421"/>
</dbReference>
<dbReference type="GeneID" id="20200060"/>
<evidence type="ECO:0000256" key="1">
    <source>
        <dbReference type="SAM" id="Phobius"/>
    </source>
</evidence>